<evidence type="ECO:0000313" key="1">
    <source>
        <dbReference type="EMBL" id="CAF2817602.1"/>
    </source>
</evidence>
<dbReference type="AlphaFoldDB" id="A0A7R8CHB4"/>
<protein>
    <submittedName>
        <fullName evidence="1">(salmon louse) hypothetical protein</fullName>
    </submittedName>
</protein>
<dbReference type="Proteomes" id="UP000675881">
    <property type="component" value="Chromosome 12"/>
</dbReference>
<gene>
    <name evidence="1" type="ORF">LSAA_3439</name>
</gene>
<organism evidence="1 2">
    <name type="scientific">Lepeophtheirus salmonis</name>
    <name type="common">Salmon louse</name>
    <name type="synonym">Caligus salmonis</name>
    <dbReference type="NCBI Taxonomy" id="72036"/>
    <lineage>
        <taxon>Eukaryota</taxon>
        <taxon>Metazoa</taxon>
        <taxon>Ecdysozoa</taxon>
        <taxon>Arthropoda</taxon>
        <taxon>Crustacea</taxon>
        <taxon>Multicrustacea</taxon>
        <taxon>Hexanauplia</taxon>
        <taxon>Copepoda</taxon>
        <taxon>Siphonostomatoida</taxon>
        <taxon>Caligidae</taxon>
        <taxon>Lepeophtheirus</taxon>
    </lineage>
</organism>
<name>A0A7R8CHB4_LEPSM</name>
<reference evidence="1" key="1">
    <citation type="submission" date="2021-02" db="EMBL/GenBank/DDBJ databases">
        <authorList>
            <person name="Bekaert M."/>
        </authorList>
    </citation>
    <scope>NUCLEOTIDE SEQUENCE</scope>
    <source>
        <strain evidence="1">IoA-00</strain>
    </source>
</reference>
<proteinExistence type="predicted"/>
<keyword evidence="2" id="KW-1185">Reference proteome</keyword>
<dbReference type="EMBL" id="HG994591">
    <property type="protein sequence ID" value="CAF2817602.1"/>
    <property type="molecule type" value="Genomic_DNA"/>
</dbReference>
<accession>A0A7R8CHB4</accession>
<evidence type="ECO:0000313" key="2">
    <source>
        <dbReference type="Proteomes" id="UP000675881"/>
    </source>
</evidence>
<sequence>MEKTPIDRKKIIVGKKFNPRRMLFTLSEDDSASTSFSSWKSPKNPIRTIYLKIYLSQMKPIFPFWNSDCSRVIEAVKPSFLRLGVSQPALFEITGPKNGHPWLSWLDDFNNYASLKGEVSRILNQLSYFTVSVLRFSIGRRS</sequence>